<evidence type="ECO:0000313" key="2">
    <source>
        <dbReference type="EMBL" id="SEP08666.1"/>
    </source>
</evidence>
<dbReference type="AlphaFoldDB" id="A0A1H8UZR5"/>
<evidence type="ECO:0008006" key="4">
    <source>
        <dbReference type="Google" id="ProtNLM"/>
    </source>
</evidence>
<protein>
    <recommendedName>
        <fullName evidence="4">Secreted protein</fullName>
    </recommendedName>
</protein>
<dbReference type="EMBL" id="FODD01000096">
    <property type="protein sequence ID" value="SEP08666.1"/>
    <property type="molecule type" value="Genomic_DNA"/>
</dbReference>
<accession>A0A1H8UZR5</accession>
<name>A0A1H8UZR5_9ACTN</name>
<evidence type="ECO:0000313" key="3">
    <source>
        <dbReference type="Proteomes" id="UP000181951"/>
    </source>
</evidence>
<proteinExistence type="predicted"/>
<keyword evidence="3" id="KW-1185">Reference proteome</keyword>
<feature type="chain" id="PRO_5038588702" description="Secreted protein" evidence="1">
    <location>
        <begin position="21"/>
        <end position="137"/>
    </location>
</feature>
<organism evidence="2 3">
    <name type="scientific">Actinacidiphila rubida</name>
    <dbReference type="NCBI Taxonomy" id="310780"/>
    <lineage>
        <taxon>Bacteria</taxon>
        <taxon>Bacillati</taxon>
        <taxon>Actinomycetota</taxon>
        <taxon>Actinomycetes</taxon>
        <taxon>Kitasatosporales</taxon>
        <taxon>Streptomycetaceae</taxon>
        <taxon>Actinacidiphila</taxon>
    </lineage>
</organism>
<evidence type="ECO:0000256" key="1">
    <source>
        <dbReference type="SAM" id="SignalP"/>
    </source>
</evidence>
<reference evidence="2 3" key="1">
    <citation type="submission" date="2016-10" db="EMBL/GenBank/DDBJ databases">
        <authorList>
            <person name="de Groot N.N."/>
        </authorList>
    </citation>
    <scope>NUCLEOTIDE SEQUENCE [LARGE SCALE GENOMIC DNA]</scope>
    <source>
        <strain evidence="2 3">CGMCC 4.2026</strain>
    </source>
</reference>
<gene>
    <name evidence="2" type="ORF">SAMN05216267_10963</name>
</gene>
<dbReference type="Proteomes" id="UP000181951">
    <property type="component" value="Unassembled WGS sequence"/>
</dbReference>
<feature type="signal peptide" evidence="1">
    <location>
        <begin position="1"/>
        <end position="20"/>
    </location>
</feature>
<sequence length="137" mass="14574">MRKVSAIVLATAAGAGLLLAGAPAAPATTAAYPFQLFSLSSSAPANENSYYSGRVTWYNRSVTVDGNLHAYGCRRVYATAWAKTTPLDTRSSSTHCNNDSEQTINLVADVPGGSDHVYISLTDENGTVLDSGYYYRP</sequence>
<dbReference type="OrthoDB" id="3688007at2"/>
<keyword evidence="1" id="KW-0732">Signal</keyword>